<evidence type="ECO:0000256" key="3">
    <source>
        <dbReference type="SAM" id="MobiDB-lite"/>
    </source>
</evidence>
<evidence type="ECO:0000256" key="2">
    <source>
        <dbReference type="ARBA" id="ARBA00023134"/>
    </source>
</evidence>
<protein>
    <submittedName>
        <fullName evidence="6">Uncharacterized protein</fullName>
    </submittedName>
</protein>
<dbReference type="InterPro" id="IPR027417">
    <property type="entry name" value="P-loop_NTPase"/>
</dbReference>
<dbReference type="GO" id="GO:0008017">
    <property type="term" value="F:microtubule binding"/>
    <property type="evidence" value="ECO:0007669"/>
    <property type="project" value="TreeGrafter"/>
</dbReference>
<name>A0AAD7XAI3_9APHY</name>
<feature type="compositionally biased region" description="Polar residues" evidence="3">
    <location>
        <begin position="645"/>
        <end position="657"/>
    </location>
</feature>
<organism evidence="6 7">
    <name type="scientific">Trametes cubensis</name>
    <dbReference type="NCBI Taxonomy" id="1111947"/>
    <lineage>
        <taxon>Eukaryota</taxon>
        <taxon>Fungi</taxon>
        <taxon>Dikarya</taxon>
        <taxon>Basidiomycota</taxon>
        <taxon>Agaricomycotina</taxon>
        <taxon>Agaricomycetes</taxon>
        <taxon>Polyporales</taxon>
        <taxon>Polyporaceae</taxon>
        <taxon>Trametes</taxon>
    </lineage>
</organism>
<dbReference type="CDD" id="cd08771">
    <property type="entry name" value="DLP_1"/>
    <property type="match status" value="1"/>
</dbReference>
<dbReference type="AlphaFoldDB" id="A0AAD7XAI3"/>
<dbReference type="InterPro" id="IPR020850">
    <property type="entry name" value="GED_dom"/>
</dbReference>
<dbReference type="PROSITE" id="PS51388">
    <property type="entry name" value="GED"/>
    <property type="match status" value="1"/>
</dbReference>
<dbReference type="GO" id="GO:0016020">
    <property type="term" value="C:membrane"/>
    <property type="evidence" value="ECO:0007669"/>
    <property type="project" value="TreeGrafter"/>
</dbReference>
<dbReference type="Pfam" id="PF01031">
    <property type="entry name" value="Dynamin_M"/>
    <property type="match status" value="1"/>
</dbReference>
<evidence type="ECO:0000313" key="7">
    <source>
        <dbReference type="Proteomes" id="UP001215151"/>
    </source>
</evidence>
<dbReference type="PANTHER" id="PTHR11566:SF21">
    <property type="entry name" value="DYNAMIN RELATED PROTEIN 1, ISOFORM A"/>
    <property type="match status" value="1"/>
</dbReference>
<dbReference type="Pfam" id="PF02212">
    <property type="entry name" value="GED"/>
    <property type="match status" value="1"/>
</dbReference>
<feature type="domain" description="Dynamin-type G" evidence="5">
    <location>
        <begin position="42"/>
        <end position="333"/>
    </location>
</feature>
<dbReference type="GO" id="GO:0000266">
    <property type="term" value="P:mitochondrial fission"/>
    <property type="evidence" value="ECO:0007669"/>
    <property type="project" value="TreeGrafter"/>
</dbReference>
<dbReference type="PRINTS" id="PR00195">
    <property type="entry name" value="DYNAMIN"/>
</dbReference>
<dbReference type="GO" id="GO:0016559">
    <property type="term" value="P:peroxisome fission"/>
    <property type="evidence" value="ECO:0007669"/>
    <property type="project" value="TreeGrafter"/>
</dbReference>
<dbReference type="EMBL" id="JAPEVG010000182">
    <property type="protein sequence ID" value="KAJ8474633.1"/>
    <property type="molecule type" value="Genomic_DNA"/>
</dbReference>
<dbReference type="PANTHER" id="PTHR11566">
    <property type="entry name" value="DYNAMIN"/>
    <property type="match status" value="1"/>
</dbReference>
<dbReference type="Proteomes" id="UP001215151">
    <property type="component" value="Unassembled WGS sequence"/>
</dbReference>
<dbReference type="PROSITE" id="PS51718">
    <property type="entry name" value="G_DYNAMIN_2"/>
    <property type="match status" value="1"/>
</dbReference>
<dbReference type="GO" id="GO:0003924">
    <property type="term" value="F:GTPase activity"/>
    <property type="evidence" value="ECO:0007669"/>
    <property type="project" value="InterPro"/>
</dbReference>
<accession>A0AAD7XAI3</accession>
<evidence type="ECO:0000259" key="5">
    <source>
        <dbReference type="PROSITE" id="PS51718"/>
    </source>
</evidence>
<evidence type="ECO:0000313" key="6">
    <source>
        <dbReference type="EMBL" id="KAJ8474633.1"/>
    </source>
</evidence>
<keyword evidence="7" id="KW-1185">Reference proteome</keyword>
<gene>
    <name evidence="6" type="ORF">ONZ51_g7084</name>
</gene>
<feature type="domain" description="GED" evidence="4">
    <location>
        <begin position="714"/>
        <end position="807"/>
    </location>
</feature>
<feature type="region of interest" description="Disordered" evidence="3">
    <location>
        <begin position="596"/>
        <end position="658"/>
    </location>
</feature>
<dbReference type="InterPro" id="IPR000375">
    <property type="entry name" value="Dynamin_stalk"/>
</dbReference>
<dbReference type="GO" id="GO:0005525">
    <property type="term" value="F:GTP binding"/>
    <property type="evidence" value="ECO:0007669"/>
    <property type="project" value="InterPro"/>
</dbReference>
<dbReference type="GO" id="GO:0048312">
    <property type="term" value="P:intracellular distribution of mitochondria"/>
    <property type="evidence" value="ECO:0007669"/>
    <property type="project" value="TreeGrafter"/>
</dbReference>
<keyword evidence="1" id="KW-0547">Nucleotide-binding</keyword>
<dbReference type="SUPFAM" id="SSF52540">
    <property type="entry name" value="P-loop containing nucleoside triphosphate hydrolases"/>
    <property type="match status" value="1"/>
</dbReference>
<dbReference type="InterPro" id="IPR003130">
    <property type="entry name" value="GED"/>
</dbReference>
<dbReference type="Gene3D" id="3.40.50.300">
    <property type="entry name" value="P-loop containing nucleotide triphosphate hydrolases"/>
    <property type="match status" value="1"/>
</dbReference>
<dbReference type="Gene3D" id="1.20.120.1240">
    <property type="entry name" value="Dynamin, middle domain"/>
    <property type="match status" value="1"/>
</dbReference>
<dbReference type="InterPro" id="IPR022812">
    <property type="entry name" value="Dynamin"/>
</dbReference>
<dbReference type="InterPro" id="IPR045063">
    <property type="entry name" value="Dynamin_N"/>
</dbReference>
<evidence type="ECO:0000256" key="1">
    <source>
        <dbReference type="ARBA" id="ARBA00022741"/>
    </source>
</evidence>
<dbReference type="InterPro" id="IPR030381">
    <property type="entry name" value="G_DYNAMIN_dom"/>
</dbReference>
<proteinExistence type="predicted"/>
<comment type="caution">
    <text evidence="6">The sequence shown here is derived from an EMBL/GenBank/DDBJ whole genome shotgun (WGS) entry which is preliminary data.</text>
</comment>
<reference evidence="6" key="1">
    <citation type="submission" date="2022-11" db="EMBL/GenBank/DDBJ databases">
        <title>Genome Sequence of Cubamyces cubensis.</title>
        <authorList>
            <person name="Buettner E."/>
        </authorList>
    </citation>
    <scope>NUCLEOTIDE SEQUENCE</scope>
    <source>
        <strain evidence="6">MPL-01</strain>
    </source>
</reference>
<dbReference type="SMART" id="SM00053">
    <property type="entry name" value="DYNc"/>
    <property type="match status" value="1"/>
</dbReference>
<evidence type="ECO:0000259" key="4">
    <source>
        <dbReference type="PROSITE" id="PS51388"/>
    </source>
</evidence>
<sequence length="807" mass="88685">MAVADSTTTGRHGYIHDSEYGKSSKELIEFVGQLRALGAHIDLELPRIVVIGNQSAGKSSLVEAISGISVPRDAGTYAWTCQIKIRYEYDENGKQLDEVAEVDFGPLITEKTRVEDMLRRAQAAVLRPDLDPATFLGSEPGHQLPGKKPLKFSKNVVCVELAGPDLADLSFVDLPGIVQNADDETVQLVEDMVTSHIKGNSLILVTLPMSDDIENQKAARLARQADPQGLRTIGVMTKPDTLTAGSTKARQMWLDVLEGRRHPLLHGYYCTRQPDDDERIHGVSGAAARQLEAAFFSTTSPWANANCQDRLGTTNLVKNISKLLTQIILASQLETCTAQLEKLPPPVTTEPSAFVLALVTNFSSELSARIHGGIGADGSVGKGSKLAIVQSTRRIYESFKVAIRSTAPPFAPYPNATSAPDHLRRKGTGVMYLEDLRRHIRTSVTRELPGNVPYTAKVSLIRACQENWEDAVMGCFEAVQLVFKDAIGELVRPFFDRYNVLKGTVGPVIMELGSICAEQTIERIRFVLSLETSPFTQNGHYLSDGREKWLGIYKDIRAGKSDAEAITAGARPAAQRPLPAPATIETLSTEAVAPDVLPLTNNNGKREAETASDAQRKSKKMKRQEREAANKEQTQVAQANARVGATSNPNTGTPSTENEIRNVVHGIPDPRQVEDNEKEVLLNEALAVLAKLGYTGLTEEDLGKLNKTDEYDEELHLMAEVRAYFQVAYKRVIDYVPLAIDHSFLYAFSERLRERLFERLGLGGANASERCTGYIAEDPGIVAQRDELTSKKKRLENVQRALFNFGL</sequence>
<dbReference type="GO" id="GO:0005874">
    <property type="term" value="C:microtubule"/>
    <property type="evidence" value="ECO:0007669"/>
    <property type="project" value="TreeGrafter"/>
</dbReference>
<dbReference type="GO" id="GO:0005739">
    <property type="term" value="C:mitochondrion"/>
    <property type="evidence" value="ECO:0007669"/>
    <property type="project" value="TreeGrafter"/>
</dbReference>
<dbReference type="Pfam" id="PF00350">
    <property type="entry name" value="Dynamin_N"/>
    <property type="match status" value="1"/>
</dbReference>
<dbReference type="GO" id="GO:0006897">
    <property type="term" value="P:endocytosis"/>
    <property type="evidence" value="ECO:0007669"/>
    <property type="project" value="TreeGrafter"/>
</dbReference>
<keyword evidence="2" id="KW-0342">GTP-binding</keyword>
<dbReference type="InterPro" id="IPR001401">
    <property type="entry name" value="Dynamin_GTPase"/>
</dbReference>